<accession>A0A1I6LPW3</accession>
<dbReference type="Proteomes" id="UP000199062">
    <property type="component" value="Unassembled WGS sequence"/>
</dbReference>
<keyword evidence="2" id="KW-0812">Transmembrane</keyword>
<keyword evidence="2" id="KW-0472">Membrane</keyword>
<organism evidence="3 4">
    <name type="scientific">Halomicrobium zhouii</name>
    <dbReference type="NCBI Taxonomy" id="767519"/>
    <lineage>
        <taxon>Archaea</taxon>
        <taxon>Methanobacteriati</taxon>
        <taxon>Methanobacteriota</taxon>
        <taxon>Stenosarchaea group</taxon>
        <taxon>Halobacteria</taxon>
        <taxon>Halobacteriales</taxon>
        <taxon>Haloarculaceae</taxon>
        <taxon>Halomicrobium</taxon>
    </lineage>
</organism>
<feature type="compositionally biased region" description="Acidic residues" evidence="1">
    <location>
        <begin position="16"/>
        <end position="28"/>
    </location>
</feature>
<dbReference type="RefSeq" id="WP_394327771.1">
    <property type="nucleotide sequence ID" value="NZ_FOZK01000003.1"/>
</dbReference>
<evidence type="ECO:0000256" key="2">
    <source>
        <dbReference type="SAM" id="Phobius"/>
    </source>
</evidence>
<name>A0A1I6LPW3_9EURY</name>
<feature type="transmembrane region" description="Helical" evidence="2">
    <location>
        <begin position="147"/>
        <end position="168"/>
    </location>
</feature>
<proteinExistence type="predicted"/>
<dbReference type="EMBL" id="FOZK01000003">
    <property type="protein sequence ID" value="SFS05473.1"/>
    <property type="molecule type" value="Genomic_DNA"/>
</dbReference>
<dbReference type="STRING" id="767519.SAMN05216559_2861"/>
<keyword evidence="4" id="KW-1185">Reference proteome</keyword>
<evidence type="ECO:0000313" key="3">
    <source>
        <dbReference type="EMBL" id="SFS05473.1"/>
    </source>
</evidence>
<reference evidence="3 4" key="1">
    <citation type="submission" date="2016-10" db="EMBL/GenBank/DDBJ databases">
        <authorList>
            <person name="de Groot N.N."/>
        </authorList>
    </citation>
    <scope>NUCLEOTIDE SEQUENCE [LARGE SCALE GENOMIC DNA]</scope>
    <source>
        <strain evidence="3 4">CGMCC 1.10457</strain>
    </source>
</reference>
<keyword evidence="2" id="KW-1133">Transmembrane helix</keyword>
<protein>
    <submittedName>
        <fullName evidence="3">Uncharacterized membrane protein</fullName>
    </submittedName>
</protein>
<evidence type="ECO:0000256" key="1">
    <source>
        <dbReference type="SAM" id="MobiDB-lite"/>
    </source>
</evidence>
<gene>
    <name evidence="3" type="ORF">SAMN05216559_2861</name>
</gene>
<sequence>MSSRRSGRSADRDVPAPEDEESPDMGDLFDELEELEEFVDDPDERARVREAMRTATEAQDDAVFGRVVWGFDRADLSEAVLGALLFGIPMAVEGGTNEAGEFLATRPVLLAGTVGATVALVVGILYVADIQDVRVRRRILGVIPHRLAGVLGTALVTSVLLLSAWGRVDWADPTVALSTCLIALLPMSIGAALGDILPGS</sequence>
<dbReference type="AlphaFoldDB" id="A0A1I6LPW3"/>
<feature type="transmembrane region" description="Helical" evidence="2">
    <location>
        <begin position="108"/>
        <end position="127"/>
    </location>
</feature>
<evidence type="ECO:0000313" key="4">
    <source>
        <dbReference type="Proteomes" id="UP000199062"/>
    </source>
</evidence>
<feature type="transmembrane region" description="Helical" evidence="2">
    <location>
        <begin position="76"/>
        <end position="96"/>
    </location>
</feature>
<feature type="transmembrane region" description="Helical" evidence="2">
    <location>
        <begin position="174"/>
        <end position="197"/>
    </location>
</feature>
<feature type="region of interest" description="Disordered" evidence="1">
    <location>
        <begin position="1"/>
        <end position="28"/>
    </location>
</feature>